<name>A0A6G7ZMA5_9SPHN</name>
<feature type="chain" id="PRO_5026198759" evidence="1">
    <location>
        <begin position="20"/>
        <end position="72"/>
    </location>
</feature>
<reference evidence="2 3" key="1">
    <citation type="submission" date="2020-03" db="EMBL/GenBank/DDBJ databases">
        <title>Sphingomonas sp. nov., isolated from fish.</title>
        <authorList>
            <person name="Hyun D.-W."/>
            <person name="Bae J.-W."/>
        </authorList>
    </citation>
    <scope>NUCLEOTIDE SEQUENCE [LARGE SCALE GENOMIC DNA]</scope>
    <source>
        <strain evidence="2 3">HDW15C</strain>
    </source>
</reference>
<evidence type="ECO:0000256" key="1">
    <source>
        <dbReference type="SAM" id="SignalP"/>
    </source>
</evidence>
<dbReference type="KEGG" id="ssin:G7078_04090"/>
<accession>A0A6G7ZMA5</accession>
<evidence type="ECO:0000313" key="2">
    <source>
        <dbReference type="EMBL" id="QIL02048.1"/>
    </source>
</evidence>
<gene>
    <name evidence="2" type="ORF">G7078_04090</name>
</gene>
<dbReference type="EMBL" id="CP049871">
    <property type="protein sequence ID" value="QIL02048.1"/>
    <property type="molecule type" value="Genomic_DNA"/>
</dbReference>
<keyword evidence="3" id="KW-1185">Reference proteome</keyword>
<sequence length="72" mass="7629">MINTLLVAMSAGTFALAGAGQAPASKPANQAEKKICLSYDPIVGSRIRQSECKTKAQWAQEGVIVVRPEKAK</sequence>
<keyword evidence="1" id="KW-0732">Signal</keyword>
<dbReference type="Proteomes" id="UP000502502">
    <property type="component" value="Chromosome"/>
</dbReference>
<dbReference type="RefSeq" id="WP_166093270.1">
    <property type="nucleotide sequence ID" value="NZ_CP049871.1"/>
</dbReference>
<dbReference type="AlphaFoldDB" id="A0A6G7ZMA5"/>
<protein>
    <submittedName>
        <fullName evidence="2">Uncharacterized protein</fullName>
    </submittedName>
</protein>
<feature type="signal peptide" evidence="1">
    <location>
        <begin position="1"/>
        <end position="19"/>
    </location>
</feature>
<proteinExistence type="predicted"/>
<organism evidence="2 3">
    <name type="scientific">Sphingomonas sinipercae</name>
    <dbReference type="NCBI Taxonomy" id="2714944"/>
    <lineage>
        <taxon>Bacteria</taxon>
        <taxon>Pseudomonadati</taxon>
        <taxon>Pseudomonadota</taxon>
        <taxon>Alphaproteobacteria</taxon>
        <taxon>Sphingomonadales</taxon>
        <taxon>Sphingomonadaceae</taxon>
        <taxon>Sphingomonas</taxon>
    </lineage>
</organism>
<evidence type="ECO:0000313" key="3">
    <source>
        <dbReference type="Proteomes" id="UP000502502"/>
    </source>
</evidence>